<proteinExistence type="predicted"/>
<evidence type="ECO:0000256" key="1">
    <source>
        <dbReference type="SAM" id="MobiDB-lite"/>
    </source>
</evidence>
<evidence type="ECO:0000313" key="3">
    <source>
        <dbReference type="Proteomes" id="UP000314294"/>
    </source>
</evidence>
<reference evidence="2 3" key="1">
    <citation type="submission" date="2019-03" db="EMBL/GenBank/DDBJ databases">
        <title>First draft genome of Liparis tanakae, snailfish: a comprehensive survey of snailfish specific genes.</title>
        <authorList>
            <person name="Kim W."/>
            <person name="Song I."/>
            <person name="Jeong J.-H."/>
            <person name="Kim D."/>
            <person name="Kim S."/>
            <person name="Ryu S."/>
            <person name="Song J.Y."/>
            <person name="Lee S.K."/>
        </authorList>
    </citation>
    <scope>NUCLEOTIDE SEQUENCE [LARGE SCALE GENOMIC DNA]</scope>
    <source>
        <tissue evidence="2">Muscle</tissue>
    </source>
</reference>
<accession>A0A4Z2FFI7</accession>
<dbReference type="Proteomes" id="UP000314294">
    <property type="component" value="Unassembled WGS sequence"/>
</dbReference>
<organism evidence="2 3">
    <name type="scientific">Liparis tanakae</name>
    <name type="common">Tanaka's snailfish</name>
    <dbReference type="NCBI Taxonomy" id="230148"/>
    <lineage>
        <taxon>Eukaryota</taxon>
        <taxon>Metazoa</taxon>
        <taxon>Chordata</taxon>
        <taxon>Craniata</taxon>
        <taxon>Vertebrata</taxon>
        <taxon>Euteleostomi</taxon>
        <taxon>Actinopterygii</taxon>
        <taxon>Neopterygii</taxon>
        <taxon>Teleostei</taxon>
        <taxon>Neoteleostei</taxon>
        <taxon>Acanthomorphata</taxon>
        <taxon>Eupercaria</taxon>
        <taxon>Perciformes</taxon>
        <taxon>Cottioidei</taxon>
        <taxon>Cottales</taxon>
        <taxon>Liparidae</taxon>
        <taxon>Liparis</taxon>
    </lineage>
</organism>
<feature type="compositionally biased region" description="Polar residues" evidence="1">
    <location>
        <begin position="1"/>
        <end position="15"/>
    </location>
</feature>
<protein>
    <submittedName>
        <fullName evidence="2">Uncharacterized protein</fullName>
    </submittedName>
</protein>
<comment type="caution">
    <text evidence="2">The sequence shown here is derived from an EMBL/GenBank/DDBJ whole genome shotgun (WGS) entry which is preliminary data.</text>
</comment>
<dbReference type="EMBL" id="SRLO01001257">
    <property type="protein sequence ID" value="TNN39701.1"/>
    <property type="molecule type" value="Genomic_DNA"/>
</dbReference>
<feature type="region of interest" description="Disordered" evidence="1">
    <location>
        <begin position="83"/>
        <end position="104"/>
    </location>
</feature>
<sequence>MNNTNVSVRSCQTAAQAAGSEPPVGPGTQTASQPLIAPLVFFTSLVHNEDVKVEHTRVTAAADTYSPLQKFTVPKSEKLRYRLGRAETPTPPGTPRSEVRGRHGLPQFSLSQRQAEAGCQDDVSSLWVAAGVQFFPQICFSSLKQL</sequence>
<dbReference type="AlphaFoldDB" id="A0A4Z2FFI7"/>
<evidence type="ECO:0000313" key="2">
    <source>
        <dbReference type="EMBL" id="TNN39701.1"/>
    </source>
</evidence>
<feature type="region of interest" description="Disordered" evidence="1">
    <location>
        <begin position="1"/>
        <end position="30"/>
    </location>
</feature>
<gene>
    <name evidence="2" type="ORF">EYF80_050145</name>
</gene>
<name>A0A4Z2FFI7_9TELE</name>
<keyword evidence="3" id="KW-1185">Reference proteome</keyword>